<dbReference type="Pfam" id="PF08402">
    <property type="entry name" value="TOBE_2"/>
    <property type="match status" value="1"/>
</dbReference>
<dbReference type="EMBL" id="FNFH01000007">
    <property type="protein sequence ID" value="SDK69089.1"/>
    <property type="molecule type" value="Genomic_DNA"/>
</dbReference>
<keyword evidence="8" id="KW-0472">Membrane</keyword>
<dbReference type="InterPro" id="IPR027417">
    <property type="entry name" value="P-loop_NTPase"/>
</dbReference>
<dbReference type="FunFam" id="3.40.50.300:FF:000425">
    <property type="entry name" value="Probable ABC transporter, ATP-binding subunit"/>
    <property type="match status" value="1"/>
</dbReference>
<gene>
    <name evidence="10" type="ORF">SAMN05216212_2950</name>
</gene>
<protein>
    <submittedName>
        <fullName evidence="10">Iron(III) transport system ATP-binding protein</fullName>
    </submittedName>
</protein>
<keyword evidence="11" id="KW-1185">Reference proteome</keyword>
<dbReference type="InterPro" id="IPR003593">
    <property type="entry name" value="AAA+_ATPase"/>
</dbReference>
<dbReference type="InterPro" id="IPR017871">
    <property type="entry name" value="ABC_transporter-like_CS"/>
</dbReference>
<keyword evidence="2" id="KW-1003">Cell membrane</keyword>
<evidence type="ECO:0000256" key="4">
    <source>
        <dbReference type="ARBA" id="ARBA00022741"/>
    </source>
</evidence>
<evidence type="ECO:0000256" key="3">
    <source>
        <dbReference type="ARBA" id="ARBA00022496"/>
    </source>
</evidence>
<dbReference type="InterPro" id="IPR008995">
    <property type="entry name" value="Mo/tungstate-bd_C_term_dom"/>
</dbReference>
<dbReference type="GO" id="GO:0043190">
    <property type="term" value="C:ATP-binding cassette (ABC) transporter complex"/>
    <property type="evidence" value="ECO:0007669"/>
    <property type="project" value="InterPro"/>
</dbReference>
<keyword evidence="5 10" id="KW-0067">ATP-binding</keyword>
<keyword evidence="6" id="KW-0408">Iron</keyword>
<dbReference type="GO" id="GO:0005524">
    <property type="term" value="F:ATP binding"/>
    <property type="evidence" value="ECO:0007669"/>
    <property type="project" value="UniProtKB-KW"/>
</dbReference>
<proteinExistence type="predicted"/>
<feature type="domain" description="ABC transporter" evidence="9">
    <location>
        <begin position="13"/>
        <end position="245"/>
    </location>
</feature>
<keyword evidence="1" id="KW-0813">Transport</keyword>
<dbReference type="PANTHER" id="PTHR42781">
    <property type="entry name" value="SPERMIDINE/PUTRESCINE IMPORT ATP-BINDING PROTEIN POTA"/>
    <property type="match status" value="1"/>
</dbReference>
<dbReference type="PROSITE" id="PS50893">
    <property type="entry name" value="ABC_TRANSPORTER_2"/>
    <property type="match status" value="1"/>
</dbReference>
<evidence type="ECO:0000313" key="11">
    <source>
        <dbReference type="Proteomes" id="UP000199305"/>
    </source>
</evidence>
<evidence type="ECO:0000256" key="5">
    <source>
        <dbReference type="ARBA" id="ARBA00022840"/>
    </source>
</evidence>
<sequence length="356" mass="38936">MNFFGISSVQPLLQISELECRYGDRVVLESVSLDLQEGEIGCLLGASGCGKTTLLHAIAGFQPIYRGSISLGGKVIADTGSALAPEKRQIGVVFQDYALFPHLSVAQNLAFGLRGLARDERRARIGEMLDLVGLRDYGDHYPHQLSGGQQQRVALARSLAPKPRLLLMDEPFSNLDTELRRRLAGEVRHILRETGTSALIVTHDRNEAFIAGDLIGVITDGRLRQWDTPEMVYGAPATTGVARIVSDGNLLRGKVIQPGLVDTELGQVEIEDTARPAGARVDIFVRSADLVTGEHHRSVAVQVLEKHFLGDDALYRFRLPGGRTIEASLDPQVNVAPGQDIFLRMERPLVFTPDAY</sequence>
<dbReference type="AlphaFoldDB" id="A0A1G9DZ14"/>
<evidence type="ECO:0000256" key="8">
    <source>
        <dbReference type="ARBA" id="ARBA00023136"/>
    </source>
</evidence>
<keyword evidence="7" id="KW-0406">Ion transport</keyword>
<dbReference type="InterPro" id="IPR013611">
    <property type="entry name" value="Transp-assoc_OB_typ2"/>
</dbReference>
<evidence type="ECO:0000256" key="7">
    <source>
        <dbReference type="ARBA" id="ARBA00023065"/>
    </source>
</evidence>
<dbReference type="SUPFAM" id="SSF52540">
    <property type="entry name" value="P-loop containing nucleoside triphosphate hydrolases"/>
    <property type="match status" value="1"/>
</dbReference>
<evidence type="ECO:0000259" key="9">
    <source>
        <dbReference type="PROSITE" id="PS50893"/>
    </source>
</evidence>
<dbReference type="GO" id="GO:0015408">
    <property type="term" value="F:ABC-type ferric iron transporter activity"/>
    <property type="evidence" value="ECO:0007669"/>
    <property type="project" value="InterPro"/>
</dbReference>
<evidence type="ECO:0000256" key="2">
    <source>
        <dbReference type="ARBA" id="ARBA00022475"/>
    </source>
</evidence>
<dbReference type="SMART" id="SM00382">
    <property type="entry name" value="AAA"/>
    <property type="match status" value="1"/>
</dbReference>
<dbReference type="CDD" id="cd03259">
    <property type="entry name" value="ABC_Carb_Solutes_like"/>
    <property type="match status" value="1"/>
</dbReference>
<dbReference type="Proteomes" id="UP000199305">
    <property type="component" value="Unassembled WGS sequence"/>
</dbReference>
<keyword evidence="3" id="KW-0410">Iron transport</keyword>
<dbReference type="PROSITE" id="PS00211">
    <property type="entry name" value="ABC_TRANSPORTER_1"/>
    <property type="match status" value="1"/>
</dbReference>
<reference evidence="11" key="1">
    <citation type="submission" date="2016-10" db="EMBL/GenBank/DDBJ databases">
        <authorList>
            <person name="Varghese N."/>
            <person name="Submissions S."/>
        </authorList>
    </citation>
    <scope>NUCLEOTIDE SEQUENCE [LARGE SCALE GENOMIC DNA]</scope>
    <source>
        <strain evidence="11">CGMCC 1.10658</strain>
    </source>
</reference>
<dbReference type="InterPro" id="IPR015853">
    <property type="entry name" value="ABC_transpr_FbpC"/>
</dbReference>
<evidence type="ECO:0000313" key="10">
    <source>
        <dbReference type="EMBL" id="SDK69089.1"/>
    </source>
</evidence>
<name>A0A1G9DZ14_9GAMM</name>
<dbReference type="STRING" id="658219.SAMN05216212_2950"/>
<dbReference type="Pfam" id="PF00005">
    <property type="entry name" value="ABC_tran"/>
    <property type="match status" value="1"/>
</dbReference>
<dbReference type="SUPFAM" id="SSF50331">
    <property type="entry name" value="MOP-like"/>
    <property type="match status" value="1"/>
</dbReference>
<dbReference type="GO" id="GO:0016887">
    <property type="term" value="F:ATP hydrolysis activity"/>
    <property type="evidence" value="ECO:0007669"/>
    <property type="project" value="InterPro"/>
</dbReference>
<dbReference type="OrthoDB" id="9802264at2"/>
<evidence type="ECO:0000256" key="1">
    <source>
        <dbReference type="ARBA" id="ARBA00022448"/>
    </source>
</evidence>
<dbReference type="Gene3D" id="3.40.50.300">
    <property type="entry name" value="P-loop containing nucleotide triphosphate hydrolases"/>
    <property type="match status" value="1"/>
</dbReference>
<evidence type="ECO:0000256" key="6">
    <source>
        <dbReference type="ARBA" id="ARBA00023004"/>
    </source>
</evidence>
<dbReference type="InterPro" id="IPR050093">
    <property type="entry name" value="ABC_SmlMolc_Importer"/>
</dbReference>
<organism evidence="10 11">
    <name type="scientific">Microbulbifer yueqingensis</name>
    <dbReference type="NCBI Taxonomy" id="658219"/>
    <lineage>
        <taxon>Bacteria</taxon>
        <taxon>Pseudomonadati</taxon>
        <taxon>Pseudomonadota</taxon>
        <taxon>Gammaproteobacteria</taxon>
        <taxon>Cellvibrionales</taxon>
        <taxon>Microbulbiferaceae</taxon>
        <taxon>Microbulbifer</taxon>
    </lineage>
</organism>
<keyword evidence="4" id="KW-0547">Nucleotide-binding</keyword>
<accession>A0A1G9DZ14</accession>
<dbReference type="InterPro" id="IPR003439">
    <property type="entry name" value="ABC_transporter-like_ATP-bd"/>
</dbReference>
<dbReference type="GO" id="GO:0015697">
    <property type="term" value="P:quaternary ammonium group transport"/>
    <property type="evidence" value="ECO:0007669"/>
    <property type="project" value="UniProtKB-ARBA"/>
</dbReference>
<dbReference type="PANTHER" id="PTHR42781:SF4">
    <property type="entry name" value="SPERMIDINE_PUTRESCINE IMPORT ATP-BINDING PROTEIN POTA"/>
    <property type="match status" value="1"/>
</dbReference>